<reference evidence="3 4" key="1">
    <citation type="submission" date="2020-04" db="EMBL/GenBank/DDBJ databases">
        <title>Draft genome of Leeia sp. IMCC25680.</title>
        <authorList>
            <person name="Song J."/>
            <person name="Cho J.-C."/>
        </authorList>
    </citation>
    <scope>NUCLEOTIDE SEQUENCE [LARGE SCALE GENOMIC DNA]</scope>
    <source>
        <strain evidence="3 4">IMCC25680</strain>
    </source>
</reference>
<feature type="signal peptide" evidence="2">
    <location>
        <begin position="1"/>
        <end position="22"/>
    </location>
</feature>
<keyword evidence="4" id="KW-1185">Reference proteome</keyword>
<feature type="compositionally biased region" description="Gly residues" evidence="1">
    <location>
        <begin position="143"/>
        <end position="153"/>
    </location>
</feature>
<evidence type="ECO:0000313" key="4">
    <source>
        <dbReference type="Proteomes" id="UP000587991"/>
    </source>
</evidence>
<evidence type="ECO:0000313" key="3">
    <source>
        <dbReference type="EMBL" id="NLR76418.1"/>
    </source>
</evidence>
<feature type="compositionally biased region" description="Basic and acidic residues" evidence="1">
    <location>
        <begin position="116"/>
        <end position="142"/>
    </location>
</feature>
<organism evidence="3 4">
    <name type="scientific">Leeia aquatica</name>
    <dbReference type="NCBI Taxonomy" id="2725557"/>
    <lineage>
        <taxon>Bacteria</taxon>
        <taxon>Pseudomonadati</taxon>
        <taxon>Pseudomonadota</taxon>
        <taxon>Betaproteobacteria</taxon>
        <taxon>Neisseriales</taxon>
        <taxon>Leeiaceae</taxon>
        <taxon>Leeia</taxon>
    </lineage>
</organism>
<keyword evidence="2" id="KW-0732">Signal</keyword>
<feature type="chain" id="PRO_5033004861" evidence="2">
    <location>
        <begin position="23"/>
        <end position="169"/>
    </location>
</feature>
<evidence type="ECO:0000256" key="1">
    <source>
        <dbReference type="SAM" id="MobiDB-lite"/>
    </source>
</evidence>
<dbReference type="RefSeq" id="WP_168878071.1">
    <property type="nucleotide sequence ID" value="NZ_JABAIM010000003.1"/>
</dbReference>
<dbReference type="EMBL" id="JABAIM010000003">
    <property type="protein sequence ID" value="NLR76418.1"/>
    <property type="molecule type" value="Genomic_DNA"/>
</dbReference>
<protein>
    <submittedName>
        <fullName evidence="3">Uncharacterized protein</fullName>
    </submittedName>
</protein>
<comment type="caution">
    <text evidence="3">The sequence shown here is derived from an EMBL/GenBank/DDBJ whole genome shotgun (WGS) entry which is preliminary data.</text>
</comment>
<evidence type="ECO:0000256" key="2">
    <source>
        <dbReference type="SAM" id="SignalP"/>
    </source>
</evidence>
<gene>
    <name evidence="3" type="ORF">HF682_14720</name>
</gene>
<feature type="region of interest" description="Disordered" evidence="1">
    <location>
        <begin position="70"/>
        <end position="169"/>
    </location>
</feature>
<name>A0A847SGN2_9NEIS</name>
<accession>A0A847SGN2</accession>
<dbReference type="Proteomes" id="UP000587991">
    <property type="component" value="Unassembled WGS sequence"/>
</dbReference>
<sequence>MRARPLLAMLLLLASFGSTAHAETPDQGSNLPPKLAERWQLREKRLQQALENGDITPEAAARLRERWARQAATIEKTRGQLLDGKPSGSKPGKPQPESLQPQPETPVLDNLPARKALREARKAKEAQKTEADAEGQRGREGGGQRGRNGGGSDRGGRDGGGHGGGKGKG</sequence>
<proteinExistence type="predicted"/>
<dbReference type="AlphaFoldDB" id="A0A847SGN2"/>